<feature type="compositionally biased region" description="Basic residues" evidence="1">
    <location>
        <begin position="45"/>
        <end position="55"/>
    </location>
</feature>
<feature type="compositionally biased region" description="Low complexity" evidence="1">
    <location>
        <begin position="986"/>
        <end position="998"/>
    </location>
</feature>
<reference evidence="2" key="1">
    <citation type="submission" date="2010-05" db="EMBL/GenBank/DDBJ databases">
        <title>The Genome Sequence of Magnaporthe poae strain ATCC 64411.</title>
        <authorList>
            <consortium name="The Broad Institute Genome Sequencing Platform"/>
            <consortium name="Broad Institute Genome Sequencing Center for Infectious Disease"/>
            <person name="Ma L.-J."/>
            <person name="Dead R."/>
            <person name="Young S."/>
            <person name="Zeng Q."/>
            <person name="Koehrsen M."/>
            <person name="Alvarado L."/>
            <person name="Berlin A."/>
            <person name="Chapman S.B."/>
            <person name="Chen Z."/>
            <person name="Freedman E."/>
            <person name="Gellesch M."/>
            <person name="Goldberg J."/>
            <person name="Griggs A."/>
            <person name="Gujja S."/>
            <person name="Heilman E.R."/>
            <person name="Heiman D."/>
            <person name="Hepburn T."/>
            <person name="Howarth C."/>
            <person name="Jen D."/>
            <person name="Larson L."/>
            <person name="Mehta T."/>
            <person name="Neiman D."/>
            <person name="Pearson M."/>
            <person name="Roberts A."/>
            <person name="Saif S."/>
            <person name="Shea T."/>
            <person name="Shenoy N."/>
            <person name="Sisk P."/>
            <person name="Stolte C."/>
            <person name="Sykes S."/>
            <person name="Walk T."/>
            <person name="White J."/>
            <person name="Yandava C."/>
            <person name="Haas B."/>
            <person name="Nusbaum C."/>
            <person name="Birren B."/>
        </authorList>
    </citation>
    <scope>NUCLEOTIDE SEQUENCE</scope>
    <source>
        <strain evidence="2">ATCC 64411</strain>
    </source>
</reference>
<feature type="compositionally biased region" description="Polar residues" evidence="1">
    <location>
        <begin position="1057"/>
        <end position="1068"/>
    </location>
</feature>
<feature type="compositionally biased region" description="Polar residues" evidence="1">
    <location>
        <begin position="265"/>
        <end position="274"/>
    </location>
</feature>
<dbReference type="OrthoDB" id="2149705at2759"/>
<feature type="compositionally biased region" description="Basic and acidic residues" evidence="1">
    <location>
        <begin position="91"/>
        <end position="124"/>
    </location>
</feature>
<dbReference type="EMBL" id="ADBL01001662">
    <property type="status" value="NOT_ANNOTATED_CDS"/>
    <property type="molecule type" value="Genomic_DNA"/>
</dbReference>
<feature type="compositionally biased region" description="Acidic residues" evidence="1">
    <location>
        <begin position="413"/>
        <end position="423"/>
    </location>
</feature>
<feature type="compositionally biased region" description="Low complexity" evidence="1">
    <location>
        <begin position="537"/>
        <end position="550"/>
    </location>
</feature>
<reference evidence="4" key="2">
    <citation type="submission" date="2010-05" db="EMBL/GenBank/DDBJ databases">
        <title>The genome sequence of Magnaporthe poae strain ATCC 64411.</title>
        <authorList>
            <person name="Ma L.-J."/>
            <person name="Dead R."/>
            <person name="Young S."/>
            <person name="Zeng Q."/>
            <person name="Koehrsen M."/>
            <person name="Alvarado L."/>
            <person name="Berlin A."/>
            <person name="Chapman S.B."/>
            <person name="Chen Z."/>
            <person name="Freedman E."/>
            <person name="Gellesch M."/>
            <person name="Goldberg J."/>
            <person name="Griggs A."/>
            <person name="Gujja S."/>
            <person name="Heilman E.R."/>
            <person name="Heiman D."/>
            <person name="Hepburn T."/>
            <person name="Howarth C."/>
            <person name="Jen D."/>
            <person name="Larson L."/>
            <person name="Mehta T."/>
            <person name="Neiman D."/>
            <person name="Pearson M."/>
            <person name="Roberts A."/>
            <person name="Saif S."/>
            <person name="Shea T."/>
            <person name="Shenoy N."/>
            <person name="Sisk P."/>
            <person name="Stolte C."/>
            <person name="Sykes S."/>
            <person name="Walk T."/>
            <person name="White J."/>
            <person name="Yandava C."/>
            <person name="Haas B."/>
            <person name="Nusbaum C."/>
            <person name="Birren B."/>
        </authorList>
    </citation>
    <scope>NUCLEOTIDE SEQUENCE [LARGE SCALE GENOMIC DNA]</scope>
    <source>
        <strain evidence="4">ATCC 64411 / 73-15</strain>
    </source>
</reference>
<dbReference type="AlphaFoldDB" id="A0A0C4E3C3"/>
<feature type="compositionally biased region" description="Polar residues" evidence="1">
    <location>
        <begin position="898"/>
        <end position="910"/>
    </location>
</feature>
<reference evidence="2" key="3">
    <citation type="submission" date="2011-03" db="EMBL/GenBank/DDBJ databases">
        <title>Annotation of Magnaporthe poae ATCC 64411.</title>
        <authorList>
            <person name="Ma L.-J."/>
            <person name="Dead R."/>
            <person name="Young S.K."/>
            <person name="Zeng Q."/>
            <person name="Gargeya S."/>
            <person name="Fitzgerald M."/>
            <person name="Haas B."/>
            <person name="Abouelleil A."/>
            <person name="Alvarado L."/>
            <person name="Arachchi H.M."/>
            <person name="Berlin A."/>
            <person name="Brown A."/>
            <person name="Chapman S.B."/>
            <person name="Chen Z."/>
            <person name="Dunbar C."/>
            <person name="Freedman E."/>
            <person name="Gearin G."/>
            <person name="Gellesch M."/>
            <person name="Goldberg J."/>
            <person name="Griggs A."/>
            <person name="Gujja S."/>
            <person name="Heiman D."/>
            <person name="Howarth C."/>
            <person name="Larson L."/>
            <person name="Lui A."/>
            <person name="MacDonald P.J.P."/>
            <person name="Mehta T."/>
            <person name="Montmayeur A."/>
            <person name="Murphy C."/>
            <person name="Neiman D."/>
            <person name="Pearson M."/>
            <person name="Priest M."/>
            <person name="Roberts A."/>
            <person name="Saif S."/>
            <person name="Shea T."/>
            <person name="Shenoy N."/>
            <person name="Sisk P."/>
            <person name="Stolte C."/>
            <person name="Sykes S."/>
            <person name="Yandava C."/>
            <person name="Wortman J."/>
            <person name="Nusbaum C."/>
            <person name="Birren B."/>
        </authorList>
    </citation>
    <scope>NUCLEOTIDE SEQUENCE</scope>
    <source>
        <strain evidence="2">ATCC 64411</strain>
    </source>
</reference>
<dbReference type="Proteomes" id="UP000011715">
    <property type="component" value="Unassembled WGS sequence"/>
</dbReference>
<feature type="compositionally biased region" description="Polar residues" evidence="1">
    <location>
        <begin position="686"/>
        <end position="704"/>
    </location>
</feature>
<proteinExistence type="predicted"/>
<feature type="region of interest" description="Disordered" evidence="1">
    <location>
        <begin position="873"/>
        <end position="910"/>
    </location>
</feature>
<reference evidence="3" key="4">
    <citation type="journal article" date="2015" name="G3 (Bethesda)">
        <title>Genome sequences of three phytopathogenic species of the Magnaporthaceae family of fungi.</title>
        <authorList>
            <person name="Okagaki L.H."/>
            <person name="Nunes C.C."/>
            <person name="Sailsbery J."/>
            <person name="Clay B."/>
            <person name="Brown D."/>
            <person name="John T."/>
            <person name="Oh Y."/>
            <person name="Young N."/>
            <person name="Fitzgerald M."/>
            <person name="Haas B.J."/>
            <person name="Zeng Q."/>
            <person name="Young S."/>
            <person name="Adiconis X."/>
            <person name="Fan L."/>
            <person name="Levin J.Z."/>
            <person name="Mitchell T.K."/>
            <person name="Okubara P.A."/>
            <person name="Farman M.L."/>
            <person name="Kohn L.M."/>
            <person name="Birren B."/>
            <person name="Ma L.-J."/>
            <person name="Dean R.A."/>
        </authorList>
    </citation>
    <scope>NUCLEOTIDE SEQUENCE</scope>
    <source>
        <strain evidence="3">ATCC 64411 / 73-15</strain>
    </source>
</reference>
<feature type="compositionally biased region" description="Acidic residues" evidence="1">
    <location>
        <begin position="175"/>
        <end position="191"/>
    </location>
</feature>
<dbReference type="VEuPathDB" id="FungiDB:MAPG_06920"/>
<accession>A0A0C4E3C3</accession>
<feature type="compositionally biased region" description="Low complexity" evidence="1">
    <location>
        <begin position="305"/>
        <end position="338"/>
    </location>
</feature>
<sequence length="1132" mass="122049">MPPQTRSSAPSSSARRKTPASAPASRVYRHADPPLQQTRFPPPKKTIKTYGRRTTRLSASANLRQQTMTQIGYVFPTQSDESEDDDDDENVKEKEHESDHNDDHDEKGKQPEKPSRNQDVEKPKTSIARQGKQSRPSKRRKTTGDAPSSSFMTQTLTQMLPGSTEREMMPIVIGDSEDDEDEDEDEDEGGDENVVGGMDLLGEDGGEQPSRTSSIVPQTPTHDRKPTSAAAMSLSPAIWSPSVRMLLRNSSPLRARRSPLKDKSTNTSAPLQQRTTATAAASSSEKRKRRPTPRDAVIPDSYSTAGELSSPAAPGSSSGALGVAAAENVSSSLLSTPTRRTRAERSPLGELSLADLPRLLPPPRRRVAQSVGSSPRAPDENTTPQRPVAAEEAAAGPSTGGILRRAARPVDAEIPDSDEELESLEPTPNRSTTTPRRVAFVDVAELEETSDSGLAPETPTRPPPRRLTPAVKVDDGDETVEEPGSPTPVPRRAVSGAARGDAGTTVDIDSEAEAEGSVPETPMRRPSQKTQAAIGMTGSASKTTTKAGTSIPPDAEIEDSDVEADSPSPTPQRTRQQVSPTATMTTAPARSASRSICPTKAKQPSPLPAREVLRSSSPARDIVAGGPGSTLPSSTHSRSAERAAEIPTSDRGDGDGEDTPLTSPGGVAKTSPVRPPSRRSPRKASQARTRGYTQRHTQYETQGGYTQLMESQRVPMEVLREMAPASEKSDVVVTMHPSRVKEVVDGMRNHDFRTTRFPRSVVRLWIYVGRPAQELRYMATLGPARTKGQIDPNTGLGNAEFNDGKRMAGGVAKFAYELVQVYELSNPVSLDRMRENGWTEGQDERGHKFLPPAVVGQLLANLRCALFDDGEQHRLEGDDEDDEGFGRDGGCRPPPGTAATSASGTISQQVEAQIHSDIEHSTHFAARAGYEGEEEEVIPSSRNASPVAARTPARRGMRRSSSTKDGLIAPPPQPQPPQSAGRRVSQRLQQQQKQHQNQSPKTPAVPRSGRKAVSFSQATTASQASTQATLPPSSPIQRLPSQRAASSRKKEQAPILISSSSGHGNSLMTRRLHGDHDEEAGEVDLSVEESYNDYSLRSSSQFYLPESLVREETREPPIIVDSECSDIEEGLV</sequence>
<dbReference type="EnsemblFungi" id="MAPG_06920T0">
    <property type="protein sequence ID" value="MAPG_06920T0"/>
    <property type="gene ID" value="MAPG_06920"/>
</dbReference>
<organism evidence="3 4">
    <name type="scientific">Magnaporthiopsis poae (strain ATCC 64411 / 73-15)</name>
    <name type="common">Kentucky bluegrass fungus</name>
    <name type="synonym">Magnaporthe poae</name>
    <dbReference type="NCBI Taxonomy" id="644358"/>
    <lineage>
        <taxon>Eukaryota</taxon>
        <taxon>Fungi</taxon>
        <taxon>Dikarya</taxon>
        <taxon>Ascomycota</taxon>
        <taxon>Pezizomycotina</taxon>
        <taxon>Sordariomycetes</taxon>
        <taxon>Sordariomycetidae</taxon>
        <taxon>Magnaporthales</taxon>
        <taxon>Magnaporthaceae</taxon>
        <taxon>Magnaporthiopsis</taxon>
    </lineage>
</organism>
<evidence type="ECO:0000313" key="4">
    <source>
        <dbReference type="Proteomes" id="UP000011715"/>
    </source>
</evidence>
<protein>
    <submittedName>
        <fullName evidence="2 3">Uncharacterized protein</fullName>
    </submittedName>
</protein>
<feature type="compositionally biased region" description="Polar residues" evidence="1">
    <location>
        <begin position="571"/>
        <end position="596"/>
    </location>
</feature>
<feature type="compositionally biased region" description="Basic and acidic residues" evidence="1">
    <location>
        <begin position="638"/>
        <end position="654"/>
    </location>
</feature>
<feature type="compositionally biased region" description="Polar residues" evidence="1">
    <location>
        <begin position="145"/>
        <end position="161"/>
    </location>
</feature>
<evidence type="ECO:0000256" key="1">
    <source>
        <dbReference type="SAM" id="MobiDB-lite"/>
    </source>
</evidence>
<gene>
    <name evidence="2" type="ORF">MAPG_06920</name>
</gene>
<feature type="compositionally biased region" description="Polar residues" evidence="1">
    <location>
        <begin position="1035"/>
        <end position="1045"/>
    </location>
</feature>
<dbReference type="eggNOG" id="ENOG502SYX6">
    <property type="taxonomic scope" value="Eukaryota"/>
</dbReference>
<feature type="compositionally biased region" description="Low complexity" evidence="1">
    <location>
        <begin position="1"/>
        <end position="26"/>
    </location>
</feature>
<evidence type="ECO:0000313" key="2">
    <source>
        <dbReference type="EMBL" id="KLU87930.1"/>
    </source>
</evidence>
<feature type="compositionally biased region" description="Acidic residues" evidence="1">
    <location>
        <begin position="555"/>
        <end position="564"/>
    </location>
</feature>
<feature type="region of interest" description="Disordered" evidence="1">
    <location>
        <begin position="929"/>
        <end position="1070"/>
    </location>
</feature>
<feature type="region of interest" description="Disordered" evidence="1">
    <location>
        <begin position="1"/>
        <end position="704"/>
    </location>
</feature>
<dbReference type="OMA" id="RFMACAD"/>
<feature type="compositionally biased region" description="Acidic residues" evidence="1">
    <location>
        <begin position="80"/>
        <end position="90"/>
    </location>
</feature>
<feature type="compositionally biased region" description="Polar residues" evidence="1">
    <location>
        <begin position="209"/>
        <end position="220"/>
    </location>
</feature>
<dbReference type="EMBL" id="GL876971">
    <property type="protein sequence ID" value="KLU87930.1"/>
    <property type="molecule type" value="Genomic_DNA"/>
</dbReference>
<name>A0A0C4E3C3_MAGP6</name>
<keyword evidence="4" id="KW-1185">Reference proteome</keyword>
<feature type="compositionally biased region" description="Polar residues" evidence="1">
    <location>
        <begin position="56"/>
        <end position="70"/>
    </location>
</feature>
<evidence type="ECO:0000313" key="3">
    <source>
        <dbReference type="EnsemblFungi" id="MAPG_06920T0"/>
    </source>
</evidence>
<feature type="compositionally biased region" description="Low complexity" evidence="1">
    <location>
        <begin position="426"/>
        <end position="437"/>
    </location>
</feature>
<feature type="compositionally biased region" description="Low complexity" evidence="1">
    <location>
        <begin position="1016"/>
        <end position="1029"/>
    </location>
</feature>
<reference evidence="3" key="5">
    <citation type="submission" date="2015-06" db="UniProtKB">
        <authorList>
            <consortium name="EnsemblFungi"/>
        </authorList>
    </citation>
    <scope>IDENTIFICATION</scope>
    <source>
        <strain evidence="3">ATCC 64411</strain>
    </source>
</reference>